<evidence type="ECO:0000256" key="2">
    <source>
        <dbReference type="ARBA" id="ARBA00006997"/>
    </source>
</evidence>
<feature type="binding site" evidence="11">
    <location>
        <position position="32"/>
    </location>
    <ligand>
        <name>substrate</name>
    </ligand>
</feature>
<proteinExistence type="inferred from homology"/>
<comment type="subcellular location">
    <subcellularLocation>
        <location evidence="11">Cytoplasm</location>
    </subcellularLocation>
</comment>
<comment type="similarity">
    <text evidence="2 11">Belongs to the shikimate kinase family.</text>
</comment>
<evidence type="ECO:0000256" key="8">
    <source>
        <dbReference type="ARBA" id="ARBA00022840"/>
    </source>
</evidence>
<reference evidence="12 13" key="1">
    <citation type="journal article" date="2019" name="ISME J.">
        <title>Genome analyses of uncultured TG2/ZB3 bacteria in 'Margulisbacteria' specifically attached to ectosymbiotic spirochetes of protists in the termite gut.</title>
        <authorList>
            <person name="Utami Y.D."/>
            <person name="Kuwahara H."/>
            <person name="Igai K."/>
            <person name="Murakami T."/>
            <person name="Sugaya K."/>
            <person name="Morikawa T."/>
            <person name="Nagura Y."/>
            <person name="Yuki M."/>
            <person name="Deevong P."/>
            <person name="Inoue T."/>
            <person name="Kihara K."/>
            <person name="Lo N."/>
            <person name="Yamada A."/>
            <person name="Ohkuma M."/>
            <person name="Hongoh Y."/>
        </authorList>
    </citation>
    <scope>NUCLEOTIDE SEQUENCE [LARGE SCALE GENOMIC DNA]</scope>
    <source>
        <strain evidence="12">NkOx7-01</strain>
    </source>
</reference>
<keyword evidence="6 11" id="KW-0547">Nucleotide-binding</keyword>
<dbReference type="GO" id="GO:0009423">
    <property type="term" value="P:chorismate biosynthetic process"/>
    <property type="evidence" value="ECO:0007669"/>
    <property type="project" value="UniProtKB-UniRule"/>
</dbReference>
<comment type="cofactor">
    <cofactor evidence="11">
        <name>Mg(2+)</name>
        <dbReference type="ChEBI" id="CHEBI:18420"/>
    </cofactor>
    <text evidence="11">Binds 1 Mg(2+) ion per subunit.</text>
</comment>
<keyword evidence="7 11" id="KW-0418">Kinase</keyword>
<organism evidence="12 13">
    <name type="scientific">Termititenax aidoneus</name>
    <dbReference type="NCBI Taxonomy" id="2218524"/>
    <lineage>
        <taxon>Bacteria</taxon>
        <taxon>Bacillati</taxon>
        <taxon>Candidatus Margulisiibacteriota</taxon>
        <taxon>Candidatus Termititenacia</taxon>
        <taxon>Candidatus Termititenacales</taxon>
        <taxon>Candidatus Termititenacaceae</taxon>
        <taxon>Candidatus Termititenax</taxon>
    </lineage>
</organism>
<dbReference type="InterPro" id="IPR031322">
    <property type="entry name" value="Shikimate/glucono_kinase"/>
</dbReference>
<evidence type="ECO:0000256" key="11">
    <source>
        <dbReference type="HAMAP-Rule" id="MF_00109"/>
    </source>
</evidence>
<keyword evidence="13" id="KW-1185">Reference proteome</keyword>
<evidence type="ECO:0000256" key="4">
    <source>
        <dbReference type="ARBA" id="ARBA00022605"/>
    </source>
</evidence>
<feature type="binding site" evidence="11">
    <location>
        <position position="116"/>
    </location>
    <ligand>
        <name>ATP</name>
        <dbReference type="ChEBI" id="CHEBI:30616"/>
    </ligand>
</feature>
<dbReference type="Proteomes" id="UP000269352">
    <property type="component" value="Unassembled WGS sequence"/>
</dbReference>
<dbReference type="InterPro" id="IPR023000">
    <property type="entry name" value="Shikimate_kinase_CS"/>
</dbReference>
<keyword evidence="11" id="KW-0479">Metal-binding</keyword>
<dbReference type="EMBL" id="BGZN01000002">
    <property type="protein sequence ID" value="GBR72655.1"/>
    <property type="molecule type" value="Genomic_DNA"/>
</dbReference>
<dbReference type="CDD" id="cd00464">
    <property type="entry name" value="SK"/>
    <property type="match status" value="1"/>
</dbReference>
<evidence type="ECO:0000256" key="1">
    <source>
        <dbReference type="ARBA" id="ARBA00004842"/>
    </source>
</evidence>
<keyword evidence="11" id="KW-0460">Magnesium</keyword>
<dbReference type="AlphaFoldDB" id="A0A388T7P3"/>
<dbReference type="SUPFAM" id="SSF52540">
    <property type="entry name" value="P-loop containing nucleoside triphosphate hydrolases"/>
    <property type="match status" value="1"/>
</dbReference>
<comment type="function">
    <text evidence="11">Catalyzes the specific phosphorylation of the 3-hydroxyl group of shikimic acid using ATP as a cosubstrate.</text>
</comment>
<keyword evidence="9 11" id="KW-0057">Aromatic amino acid biosynthesis</keyword>
<keyword evidence="11" id="KW-0963">Cytoplasm</keyword>
<feature type="binding site" evidence="11">
    <location>
        <position position="78"/>
    </location>
    <ligand>
        <name>substrate</name>
    </ligand>
</feature>
<comment type="pathway">
    <text evidence="1 11">Metabolic intermediate biosynthesis; chorismate biosynthesis; chorismate from D-erythrose 4-phosphate and phosphoenolpyruvate: step 5/7.</text>
</comment>
<evidence type="ECO:0000256" key="5">
    <source>
        <dbReference type="ARBA" id="ARBA00022679"/>
    </source>
</evidence>
<dbReference type="GO" id="GO:0000287">
    <property type="term" value="F:magnesium ion binding"/>
    <property type="evidence" value="ECO:0007669"/>
    <property type="project" value="UniProtKB-UniRule"/>
</dbReference>
<dbReference type="GO" id="GO:0005524">
    <property type="term" value="F:ATP binding"/>
    <property type="evidence" value="ECO:0007669"/>
    <property type="project" value="UniProtKB-UniRule"/>
</dbReference>
<evidence type="ECO:0000256" key="6">
    <source>
        <dbReference type="ARBA" id="ARBA00022741"/>
    </source>
</evidence>
<feature type="binding site" evidence="11">
    <location>
        <begin position="10"/>
        <end position="15"/>
    </location>
    <ligand>
        <name>ATP</name>
        <dbReference type="ChEBI" id="CHEBI:30616"/>
    </ligand>
</feature>
<dbReference type="GO" id="GO:0009073">
    <property type="term" value="P:aromatic amino acid family biosynthetic process"/>
    <property type="evidence" value="ECO:0007669"/>
    <property type="project" value="UniProtKB-KW"/>
</dbReference>
<comment type="caution">
    <text evidence="11">Lacks conserved residue(s) required for the propagation of feature annotation.</text>
</comment>
<dbReference type="Gene3D" id="3.40.50.300">
    <property type="entry name" value="P-loop containing nucleotide triphosphate hydrolases"/>
    <property type="match status" value="1"/>
</dbReference>
<keyword evidence="8 11" id="KW-0067">ATP-binding</keyword>
<dbReference type="HAMAP" id="MF_00109">
    <property type="entry name" value="Shikimate_kinase"/>
    <property type="match status" value="1"/>
</dbReference>
<evidence type="ECO:0000256" key="3">
    <source>
        <dbReference type="ARBA" id="ARBA00012154"/>
    </source>
</evidence>
<dbReference type="PROSITE" id="PS01128">
    <property type="entry name" value="SHIKIMATE_KINASE"/>
    <property type="match status" value="1"/>
</dbReference>
<dbReference type="UniPathway" id="UPA00053">
    <property type="reaction ID" value="UER00088"/>
</dbReference>
<dbReference type="GO" id="GO:0004765">
    <property type="term" value="F:shikimate kinase activity"/>
    <property type="evidence" value="ECO:0007669"/>
    <property type="project" value="UniProtKB-UniRule"/>
</dbReference>
<evidence type="ECO:0000313" key="12">
    <source>
        <dbReference type="EMBL" id="GBR72655.1"/>
    </source>
</evidence>
<feature type="binding site" evidence="11">
    <location>
        <position position="56"/>
    </location>
    <ligand>
        <name>substrate</name>
    </ligand>
</feature>
<name>A0A388T7P3_TERA1</name>
<comment type="catalytic activity">
    <reaction evidence="10 11">
        <text>shikimate + ATP = 3-phosphoshikimate + ADP + H(+)</text>
        <dbReference type="Rhea" id="RHEA:13121"/>
        <dbReference type="ChEBI" id="CHEBI:15378"/>
        <dbReference type="ChEBI" id="CHEBI:30616"/>
        <dbReference type="ChEBI" id="CHEBI:36208"/>
        <dbReference type="ChEBI" id="CHEBI:145989"/>
        <dbReference type="ChEBI" id="CHEBI:456216"/>
        <dbReference type="EC" id="2.7.1.71"/>
    </reaction>
</comment>
<dbReference type="PRINTS" id="PR01100">
    <property type="entry name" value="SHIKIMTKNASE"/>
</dbReference>
<keyword evidence="5 11" id="KW-0808">Transferase</keyword>
<evidence type="ECO:0000256" key="10">
    <source>
        <dbReference type="ARBA" id="ARBA00048567"/>
    </source>
</evidence>
<comment type="caution">
    <text evidence="12">The sequence shown here is derived from an EMBL/GenBank/DDBJ whole genome shotgun (WGS) entry which is preliminary data.</text>
</comment>
<sequence length="173" mass="18927">MNIILIGFMGSGKTSTGRILAKQLGYKFLDTDQIIEQKNGMTCAKIFAQRGEEFFRKQETTALKELHGLDGAVIATGGGIVLSADNRSLLHNLGAIVYLKTEPAEILKRVENDTTRPLLPQGNKLAEIQKMLDVRQPLYLAAAQCIIATQTGQPEKAAAEICKILKPEQSCRT</sequence>
<feature type="binding site" evidence="11">
    <location>
        <position position="135"/>
    </location>
    <ligand>
        <name>substrate</name>
    </ligand>
</feature>
<dbReference type="GO" id="GO:0005829">
    <property type="term" value="C:cytosol"/>
    <property type="evidence" value="ECO:0007669"/>
    <property type="project" value="TreeGrafter"/>
</dbReference>
<keyword evidence="4 11" id="KW-0028">Amino-acid biosynthesis</keyword>
<comment type="subunit">
    <text evidence="11">Monomer.</text>
</comment>
<dbReference type="GO" id="GO:0008652">
    <property type="term" value="P:amino acid biosynthetic process"/>
    <property type="evidence" value="ECO:0007669"/>
    <property type="project" value="UniProtKB-KW"/>
</dbReference>
<feature type="binding site" evidence="11">
    <location>
        <position position="14"/>
    </location>
    <ligand>
        <name>Mg(2+)</name>
        <dbReference type="ChEBI" id="CHEBI:18420"/>
    </ligand>
</feature>
<gene>
    <name evidence="11 12" type="primary">aroK</name>
    <name evidence="12" type="ORF">NO1_0157</name>
</gene>
<dbReference type="EC" id="2.7.1.71" evidence="3 11"/>
<dbReference type="PANTHER" id="PTHR21087:SF16">
    <property type="entry name" value="SHIKIMATE KINASE 1, CHLOROPLASTIC"/>
    <property type="match status" value="1"/>
</dbReference>
<dbReference type="Pfam" id="PF01202">
    <property type="entry name" value="SKI"/>
    <property type="match status" value="1"/>
</dbReference>
<evidence type="ECO:0000256" key="9">
    <source>
        <dbReference type="ARBA" id="ARBA00023141"/>
    </source>
</evidence>
<dbReference type="PANTHER" id="PTHR21087">
    <property type="entry name" value="SHIKIMATE KINASE"/>
    <property type="match status" value="1"/>
</dbReference>
<evidence type="ECO:0000256" key="7">
    <source>
        <dbReference type="ARBA" id="ARBA00022777"/>
    </source>
</evidence>
<accession>A0A388T7P3</accession>
<dbReference type="InterPro" id="IPR027417">
    <property type="entry name" value="P-loop_NTPase"/>
</dbReference>
<protein>
    <recommendedName>
        <fullName evidence="3 11">Shikimate kinase</fullName>
        <shortName evidence="11">SK</shortName>
        <ecNumber evidence="3 11">2.7.1.71</ecNumber>
    </recommendedName>
</protein>
<dbReference type="InterPro" id="IPR000623">
    <property type="entry name" value="Shikimate_kinase/TSH1"/>
</dbReference>
<evidence type="ECO:0000313" key="13">
    <source>
        <dbReference type="Proteomes" id="UP000269352"/>
    </source>
</evidence>